<proteinExistence type="predicted"/>
<organism evidence="1 2">
    <name type="scientific">Pontibacter ruber</name>
    <dbReference type="NCBI Taxonomy" id="1343895"/>
    <lineage>
        <taxon>Bacteria</taxon>
        <taxon>Pseudomonadati</taxon>
        <taxon>Bacteroidota</taxon>
        <taxon>Cytophagia</taxon>
        <taxon>Cytophagales</taxon>
        <taxon>Hymenobacteraceae</taxon>
        <taxon>Pontibacter</taxon>
    </lineage>
</organism>
<protein>
    <recommendedName>
        <fullName evidence="3">YARHG domain-containing protein</fullName>
    </recommendedName>
</protein>
<dbReference type="EMBL" id="JBHUIM010000002">
    <property type="protein sequence ID" value="MFD2247011.1"/>
    <property type="molecule type" value="Genomic_DNA"/>
</dbReference>
<evidence type="ECO:0000313" key="2">
    <source>
        <dbReference type="Proteomes" id="UP001597374"/>
    </source>
</evidence>
<comment type="caution">
    <text evidence="1">The sequence shown here is derived from an EMBL/GenBank/DDBJ whole genome shotgun (WGS) entry which is preliminary data.</text>
</comment>
<accession>A0ABW5CX69</accession>
<gene>
    <name evidence="1" type="ORF">ACFSKP_12145</name>
</gene>
<dbReference type="RefSeq" id="WP_250432218.1">
    <property type="nucleotide sequence ID" value="NZ_JALPRR010000006.1"/>
</dbReference>
<keyword evidence="2" id="KW-1185">Reference proteome</keyword>
<reference evidence="2" key="1">
    <citation type="journal article" date="2019" name="Int. J. Syst. Evol. Microbiol.">
        <title>The Global Catalogue of Microorganisms (GCM) 10K type strain sequencing project: providing services to taxonomists for standard genome sequencing and annotation.</title>
        <authorList>
            <consortium name="The Broad Institute Genomics Platform"/>
            <consortium name="The Broad Institute Genome Sequencing Center for Infectious Disease"/>
            <person name="Wu L."/>
            <person name="Ma J."/>
        </authorList>
    </citation>
    <scope>NUCLEOTIDE SEQUENCE [LARGE SCALE GENOMIC DNA]</scope>
    <source>
        <strain evidence="2">CGMCC 4.1782</strain>
    </source>
</reference>
<dbReference type="Proteomes" id="UP001597374">
    <property type="component" value="Unassembled WGS sequence"/>
</dbReference>
<evidence type="ECO:0008006" key="3">
    <source>
        <dbReference type="Google" id="ProtNLM"/>
    </source>
</evidence>
<evidence type="ECO:0000313" key="1">
    <source>
        <dbReference type="EMBL" id="MFD2247011.1"/>
    </source>
</evidence>
<name>A0ABW5CX69_9BACT</name>
<sequence>MIRKLSRIFILQLVWVLSLVLPVPAEAGEAILFEGNAPTLKEQISEDPPIFADEKVLEFKLTLDYEALLKDRGEERGYHQALLTYKDSTGAPVDVNLKVMVRGKRRRDPSVCGFPPLLLNISRKTSQHTIFRKVNKIKLVTHCLNEDYVVREYLVYKLYNVLTDRSFRVRLCRIDYVDINGKKKPEQKYAFMIEDDDEMARRHKGKVLPEKLIITMDKTEERSMALMAFFQYLIGNTDWSVPYRHNIDLVSTDSLAAPFPVPFDFDYSGIVGTPYAVPPPELGISSVRQRLFRGYAYSENTYRETVNTFNARRTAIYAVYRQCDLLDRGYLKRTLKYLDGFYKTINDPKDFQNRIVKVAQRNQRNYVVVRGLE</sequence>